<feature type="region of interest" description="Disordered" evidence="4">
    <location>
        <begin position="151"/>
        <end position="192"/>
    </location>
</feature>
<dbReference type="Proteomes" id="UP000298416">
    <property type="component" value="Unassembled WGS sequence"/>
</dbReference>
<keyword evidence="3" id="KW-0804">Transcription</keyword>
<reference evidence="5" key="2">
    <citation type="submission" date="2020-08" db="EMBL/GenBank/DDBJ databases">
        <title>Plant Genome Project.</title>
        <authorList>
            <person name="Zhang R.-G."/>
        </authorList>
    </citation>
    <scope>NUCLEOTIDE SEQUENCE</scope>
    <source>
        <strain evidence="5">Huo1</strain>
        <tissue evidence="5">Leaf</tissue>
    </source>
</reference>
<gene>
    <name evidence="5" type="ORF">SASPL_121081</name>
</gene>
<protein>
    <submittedName>
        <fullName evidence="5">Uncharacterized protein</fullName>
    </submittedName>
</protein>
<reference evidence="5" key="1">
    <citation type="submission" date="2018-01" db="EMBL/GenBank/DDBJ databases">
        <authorList>
            <person name="Mao J.F."/>
        </authorList>
    </citation>
    <scope>NUCLEOTIDE SEQUENCE</scope>
    <source>
        <strain evidence="5">Huo1</strain>
        <tissue evidence="5">Leaf</tissue>
    </source>
</reference>
<dbReference type="PANTHER" id="PTHR33388:SF18">
    <property type="entry name" value="PROTEIN SPEAR1"/>
    <property type="match status" value="1"/>
</dbReference>
<dbReference type="GO" id="GO:0003700">
    <property type="term" value="F:DNA-binding transcription factor activity"/>
    <property type="evidence" value="ECO:0007669"/>
    <property type="project" value="InterPro"/>
</dbReference>
<evidence type="ECO:0000256" key="4">
    <source>
        <dbReference type="SAM" id="MobiDB-lite"/>
    </source>
</evidence>
<comment type="caution">
    <text evidence="5">The sequence shown here is derived from an EMBL/GenBank/DDBJ whole genome shotgun (WGS) entry which is preliminary data.</text>
</comment>
<evidence type="ECO:0000313" key="6">
    <source>
        <dbReference type="Proteomes" id="UP000298416"/>
    </source>
</evidence>
<dbReference type="PANTHER" id="PTHR33388">
    <property type="entry name" value="OS01G0212500 PROTEIN"/>
    <property type="match status" value="1"/>
</dbReference>
<keyword evidence="2" id="KW-0805">Transcription regulation</keyword>
<proteinExistence type="predicted"/>
<dbReference type="EMBL" id="PNBA02000007">
    <property type="protein sequence ID" value="KAG6418875.1"/>
    <property type="molecule type" value="Genomic_DNA"/>
</dbReference>
<keyword evidence="1" id="KW-0678">Repressor</keyword>
<evidence type="ECO:0000256" key="2">
    <source>
        <dbReference type="ARBA" id="ARBA00023015"/>
    </source>
</evidence>
<feature type="region of interest" description="Disordered" evidence="4">
    <location>
        <begin position="1"/>
        <end position="48"/>
    </location>
</feature>
<sequence length="192" mass="20821">MGSNYFGEHNYFGGSDRGMSSSSSSSSSRKGKKSGSDKPKQPQRGLGVAQLEKIRLHSQLGCTYLPSLQHAPYASSFTQEDVRLQTAHSSSSFSYSSSLPPYGFQGHHGVMMGLPDLDRANLAHGDSQPTNVARWHQGNAGYGSHNFVEPSMTRSFFEPPAQSSHNMRDGSSSQKSDSSSSQEIDLELKLSL</sequence>
<feature type="compositionally biased region" description="Low complexity" evidence="4">
    <location>
        <begin position="171"/>
        <end position="182"/>
    </location>
</feature>
<dbReference type="InterPro" id="IPR040356">
    <property type="entry name" value="SPEAR"/>
</dbReference>
<accession>A0A8X8XQU1</accession>
<evidence type="ECO:0000313" key="5">
    <source>
        <dbReference type="EMBL" id="KAG6418875.1"/>
    </source>
</evidence>
<evidence type="ECO:0000256" key="1">
    <source>
        <dbReference type="ARBA" id="ARBA00022491"/>
    </source>
</evidence>
<organism evidence="5">
    <name type="scientific">Salvia splendens</name>
    <name type="common">Scarlet sage</name>
    <dbReference type="NCBI Taxonomy" id="180675"/>
    <lineage>
        <taxon>Eukaryota</taxon>
        <taxon>Viridiplantae</taxon>
        <taxon>Streptophyta</taxon>
        <taxon>Embryophyta</taxon>
        <taxon>Tracheophyta</taxon>
        <taxon>Spermatophyta</taxon>
        <taxon>Magnoliopsida</taxon>
        <taxon>eudicotyledons</taxon>
        <taxon>Gunneridae</taxon>
        <taxon>Pentapetalae</taxon>
        <taxon>asterids</taxon>
        <taxon>lamiids</taxon>
        <taxon>Lamiales</taxon>
        <taxon>Lamiaceae</taxon>
        <taxon>Nepetoideae</taxon>
        <taxon>Mentheae</taxon>
        <taxon>Salviinae</taxon>
        <taxon>Salvia</taxon>
        <taxon>Salvia subgen. Calosphace</taxon>
        <taxon>core Calosphace</taxon>
    </lineage>
</organism>
<feature type="compositionally biased region" description="Low complexity" evidence="4">
    <location>
        <begin position="13"/>
        <end position="28"/>
    </location>
</feature>
<keyword evidence="6" id="KW-1185">Reference proteome</keyword>
<dbReference type="AlphaFoldDB" id="A0A8X8XQU1"/>
<name>A0A8X8XQU1_SALSN</name>
<evidence type="ECO:0000256" key="3">
    <source>
        <dbReference type="ARBA" id="ARBA00023163"/>
    </source>
</evidence>